<evidence type="ECO:0000256" key="7">
    <source>
        <dbReference type="ARBA" id="ARBA00022840"/>
    </source>
</evidence>
<dbReference type="Pfam" id="PF00069">
    <property type="entry name" value="Pkinase"/>
    <property type="match status" value="1"/>
</dbReference>
<keyword evidence="6" id="KW-0418">Kinase</keyword>
<dbReference type="PANTHER" id="PTHR45637">
    <property type="entry name" value="FLIPPASE KINASE 1-RELATED"/>
    <property type="match status" value="1"/>
</dbReference>
<dbReference type="InterPro" id="IPR000719">
    <property type="entry name" value="Prot_kinase_dom"/>
</dbReference>
<dbReference type="FunFam" id="1.10.510.10:FF:000294">
    <property type="entry name" value="Serine/threonine-protein kinase OXI1"/>
    <property type="match status" value="1"/>
</dbReference>
<dbReference type="SUPFAM" id="SSF56112">
    <property type="entry name" value="Protein kinase-like (PK-like)"/>
    <property type="match status" value="1"/>
</dbReference>
<keyword evidence="3" id="KW-0723">Serine/threonine-protein kinase</keyword>
<reference evidence="11 12" key="1">
    <citation type="journal article" date="2020" name="Mol. Plant">
        <title>The Chromosome-Based Rubber Tree Genome Provides New Insights into Spurge Genome Evolution and Rubber Biosynthesis.</title>
        <authorList>
            <person name="Liu J."/>
            <person name="Shi C."/>
            <person name="Shi C.C."/>
            <person name="Li W."/>
            <person name="Zhang Q.J."/>
            <person name="Zhang Y."/>
            <person name="Li K."/>
            <person name="Lu H.F."/>
            <person name="Shi C."/>
            <person name="Zhu S.T."/>
            <person name="Xiao Z.Y."/>
            <person name="Nan H."/>
            <person name="Yue Y."/>
            <person name="Zhu X.G."/>
            <person name="Wu Y."/>
            <person name="Hong X.N."/>
            <person name="Fan G.Y."/>
            <person name="Tong Y."/>
            <person name="Zhang D."/>
            <person name="Mao C.L."/>
            <person name="Liu Y.L."/>
            <person name="Hao S.J."/>
            <person name="Liu W.Q."/>
            <person name="Lv M.Q."/>
            <person name="Zhang H.B."/>
            <person name="Liu Y."/>
            <person name="Hu-Tang G.R."/>
            <person name="Wang J.P."/>
            <person name="Wang J.H."/>
            <person name="Sun Y.H."/>
            <person name="Ni S.B."/>
            <person name="Chen W.B."/>
            <person name="Zhang X.C."/>
            <person name="Jiao Y.N."/>
            <person name="Eichler E.E."/>
            <person name="Li G.H."/>
            <person name="Liu X."/>
            <person name="Gao L.Z."/>
        </authorList>
    </citation>
    <scope>NUCLEOTIDE SEQUENCE [LARGE SCALE GENOMIC DNA]</scope>
    <source>
        <strain evidence="12">cv. GT1</strain>
        <tissue evidence="11">Leaf</tissue>
    </source>
</reference>
<evidence type="ECO:0000256" key="6">
    <source>
        <dbReference type="ARBA" id="ARBA00022777"/>
    </source>
</evidence>
<accession>A0A6A6K861</accession>
<dbReference type="SMART" id="SM00220">
    <property type="entry name" value="S_TKc"/>
    <property type="match status" value="1"/>
</dbReference>
<dbReference type="GO" id="GO:0004674">
    <property type="term" value="F:protein serine/threonine kinase activity"/>
    <property type="evidence" value="ECO:0007669"/>
    <property type="project" value="UniProtKB-KW"/>
</dbReference>
<keyword evidence="12" id="KW-1185">Reference proteome</keyword>
<evidence type="ECO:0000259" key="10">
    <source>
        <dbReference type="PROSITE" id="PS50011"/>
    </source>
</evidence>
<dbReference type="InterPro" id="IPR008271">
    <property type="entry name" value="Ser/Thr_kinase_AS"/>
</dbReference>
<evidence type="ECO:0000256" key="9">
    <source>
        <dbReference type="ARBA" id="ARBA00048679"/>
    </source>
</evidence>
<dbReference type="Proteomes" id="UP000467840">
    <property type="component" value="Chromosome 12"/>
</dbReference>
<dbReference type="AlphaFoldDB" id="A0A6A6K861"/>
<name>A0A6A6K861_HEVBR</name>
<dbReference type="Gene3D" id="1.10.510.10">
    <property type="entry name" value="Transferase(Phosphotransferase) domain 1"/>
    <property type="match status" value="1"/>
</dbReference>
<organism evidence="11 12">
    <name type="scientific">Hevea brasiliensis</name>
    <name type="common">Para rubber tree</name>
    <name type="synonym">Siphonia brasiliensis</name>
    <dbReference type="NCBI Taxonomy" id="3981"/>
    <lineage>
        <taxon>Eukaryota</taxon>
        <taxon>Viridiplantae</taxon>
        <taxon>Streptophyta</taxon>
        <taxon>Embryophyta</taxon>
        <taxon>Tracheophyta</taxon>
        <taxon>Spermatophyta</taxon>
        <taxon>Magnoliopsida</taxon>
        <taxon>eudicotyledons</taxon>
        <taxon>Gunneridae</taxon>
        <taxon>Pentapetalae</taxon>
        <taxon>rosids</taxon>
        <taxon>fabids</taxon>
        <taxon>Malpighiales</taxon>
        <taxon>Euphorbiaceae</taxon>
        <taxon>Crotonoideae</taxon>
        <taxon>Micrandreae</taxon>
        <taxon>Hevea</taxon>
    </lineage>
</organism>
<sequence length="234" mass="26671">MCDDVPQDQHRQEYIVPILDLNGLKVISPLGRGAKGVVFLVKEEQYGELWALKVILRDLVHKKNNDVSDGSEYKRVCFERQVLGQFKHPLLPRLRGLLATEKIVAYAIDFCSGRDLNQLRKQQSERMFSVEIIRFYAAELVLALEHLHNLGIAYRDLKPENILIQENGHIMLVDFDLSTKLLPKLPQTSPISNSNNPKPPRLTKNDYLSFTAAAILVSRPTTHRNAVSARHLRS</sequence>
<comment type="catalytic activity">
    <reaction evidence="9">
        <text>L-seryl-[protein] + ATP = O-phospho-L-seryl-[protein] + ADP + H(+)</text>
        <dbReference type="Rhea" id="RHEA:17989"/>
        <dbReference type="Rhea" id="RHEA-COMP:9863"/>
        <dbReference type="Rhea" id="RHEA-COMP:11604"/>
        <dbReference type="ChEBI" id="CHEBI:15378"/>
        <dbReference type="ChEBI" id="CHEBI:29999"/>
        <dbReference type="ChEBI" id="CHEBI:30616"/>
        <dbReference type="ChEBI" id="CHEBI:83421"/>
        <dbReference type="ChEBI" id="CHEBI:456216"/>
        <dbReference type="EC" id="2.7.11.1"/>
    </reaction>
</comment>
<evidence type="ECO:0000256" key="3">
    <source>
        <dbReference type="ARBA" id="ARBA00022527"/>
    </source>
</evidence>
<feature type="domain" description="Protein kinase" evidence="10">
    <location>
        <begin position="24"/>
        <end position="234"/>
    </location>
</feature>
<dbReference type="EC" id="2.7.11.1" evidence="2"/>
<gene>
    <name evidence="11" type="ORF">GH714_027124</name>
</gene>
<evidence type="ECO:0000256" key="2">
    <source>
        <dbReference type="ARBA" id="ARBA00012513"/>
    </source>
</evidence>
<dbReference type="EMBL" id="JAAGAX010000018">
    <property type="protein sequence ID" value="KAF2284565.1"/>
    <property type="molecule type" value="Genomic_DNA"/>
</dbReference>
<protein>
    <recommendedName>
        <fullName evidence="2">non-specific serine/threonine protein kinase</fullName>
        <ecNumber evidence="2">2.7.11.1</ecNumber>
    </recommendedName>
</protein>
<keyword evidence="7" id="KW-0067">ATP-binding</keyword>
<comment type="catalytic activity">
    <reaction evidence="8">
        <text>L-threonyl-[protein] + ATP = O-phospho-L-threonyl-[protein] + ADP + H(+)</text>
        <dbReference type="Rhea" id="RHEA:46608"/>
        <dbReference type="Rhea" id="RHEA-COMP:11060"/>
        <dbReference type="Rhea" id="RHEA-COMP:11605"/>
        <dbReference type="ChEBI" id="CHEBI:15378"/>
        <dbReference type="ChEBI" id="CHEBI:30013"/>
        <dbReference type="ChEBI" id="CHEBI:30616"/>
        <dbReference type="ChEBI" id="CHEBI:61977"/>
        <dbReference type="ChEBI" id="CHEBI:456216"/>
        <dbReference type="EC" id="2.7.11.1"/>
    </reaction>
</comment>
<proteinExistence type="inferred from homology"/>
<dbReference type="InterPro" id="IPR011009">
    <property type="entry name" value="Kinase-like_dom_sf"/>
</dbReference>
<evidence type="ECO:0000313" key="12">
    <source>
        <dbReference type="Proteomes" id="UP000467840"/>
    </source>
</evidence>
<evidence type="ECO:0000313" key="11">
    <source>
        <dbReference type="EMBL" id="KAF2284565.1"/>
    </source>
</evidence>
<evidence type="ECO:0000256" key="8">
    <source>
        <dbReference type="ARBA" id="ARBA00047899"/>
    </source>
</evidence>
<evidence type="ECO:0000256" key="4">
    <source>
        <dbReference type="ARBA" id="ARBA00022679"/>
    </source>
</evidence>
<keyword evidence="4" id="KW-0808">Transferase</keyword>
<dbReference type="Gene3D" id="3.30.200.20">
    <property type="entry name" value="Phosphorylase Kinase, domain 1"/>
    <property type="match status" value="1"/>
</dbReference>
<keyword evidence="5" id="KW-0547">Nucleotide-binding</keyword>
<dbReference type="GO" id="GO:0005524">
    <property type="term" value="F:ATP binding"/>
    <property type="evidence" value="ECO:0007669"/>
    <property type="project" value="UniProtKB-KW"/>
</dbReference>
<dbReference type="PROSITE" id="PS00108">
    <property type="entry name" value="PROTEIN_KINASE_ST"/>
    <property type="match status" value="1"/>
</dbReference>
<evidence type="ECO:0000256" key="1">
    <source>
        <dbReference type="ARBA" id="ARBA00009903"/>
    </source>
</evidence>
<dbReference type="PROSITE" id="PS50011">
    <property type="entry name" value="PROTEIN_KINASE_DOM"/>
    <property type="match status" value="1"/>
</dbReference>
<comment type="similarity">
    <text evidence="1">Belongs to the protein kinase superfamily. AGC Ser/Thr protein kinase family.</text>
</comment>
<comment type="caution">
    <text evidence="11">The sequence shown here is derived from an EMBL/GenBank/DDBJ whole genome shotgun (WGS) entry which is preliminary data.</text>
</comment>
<evidence type="ECO:0000256" key="5">
    <source>
        <dbReference type="ARBA" id="ARBA00022741"/>
    </source>
</evidence>